<dbReference type="AlphaFoldDB" id="A0A8H5GHC2"/>
<evidence type="ECO:0000256" key="1">
    <source>
        <dbReference type="SAM" id="MobiDB-lite"/>
    </source>
</evidence>
<evidence type="ECO:0000313" key="3">
    <source>
        <dbReference type="Proteomes" id="UP000559256"/>
    </source>
</evidence>
<feature type="region of interest" description="Disordered" evidence="1">
    <location>
        <begin position="67"/>
        <end position="106"/>
    </location>
</feature>
<keyword evidence="3" id="KW-1185">Reference proteome</keyword>
<protein>
    <submittedName>
        <fullName evidence="2">Uncharacterized protein</fullName>
    </submittedName>
</protein>
<dbReference type="EMBL" id="JAACJM010000030">
    <property type="protein sequence ID" value="KAF5364982.1"/>
    <property type="molecule type" value="Genomic_DNA"/>
</dbReference>
<name>A0A8H5GHC2_9AGAR</name>
<accession>A0A8H5GHC2</accession>
<organism evidence="2 3">
    <name type="scientific">Tetrapyrgos nigripes</name>
    <dbReference type="NCBI Taxonomy" id="182062"/>
    <lineage>
        <taxon>Eukaryota</taxon>
        <taxon>Fungi</taxon>
        <taxon>Dikarya</taxon>
        <taxon>Basidiomycota</taxon>
        <taxon>Agaricomycotina</taxon>
        <taxon>Agaricomycetes</taxon>
        <taxon>Agaricomycetidae</taxon>
        <taxon>Agaricales</taxon>
        <taxon>Marasmiineae</taxon>
        <taxon>Marasmiaceae</taxon>
        <taxon>Tetrapyrgos</taxon>
    </lineage>
</organism>
<evidence type="ECO:0000313" key="2">
    <source>
        <dbReference type="EMBL" id="KAF5364982.1"/>
    </source>
</evidence>
<reference evidence="2 3" key="1">
    <citation type="journal article" date="2020" name="ISME J.">
        <title>Uncovering the hidden diversity of litter-decomposition mechanisms in mushroom-forming fungi.</title>
        <authorList>
            <person name="Floudas D."/>
            <person name="Bentzer J."/>
            <person name="Ahren D."/>
            <person name="Johansson T."/>
            <person name="Persson P."/>
            <person name="Tunlid A."/>
        </authorList>
    </citation>
    <scope>NUCLEOTIDE SEQUENCE [LARGE SCALE GENOMIC DNA]</scope>
    <source>
        <strain evidence="2 3">CBS 291.85</strain>
    </source>
</reference>
<gene>
    <name evidence="2" type="ORF">D9758_008171</name>
</gene>
<proteinExistence type="predicted"/>
<dbReference type="Proteomes" id="UP000559256">
    <property type="component" value="Unassembled WGS sequence"/>
</dbReference>
<sequence>MRGTGAKRVFSSLVWQSLYSFLTAPYSSYMGIFSNIRKFLCLGATEFTEAEDYELTDRQTEATAQTRFQGVNFLNTPTQVTTGSSDPRPPAQTSLRPNRSDAHSISSTGSLQVYNFNARTIYYNVYTHANNGEADYRATVDGHA</sequence>
<comment type="caution">
    <text evidence="2">The sequence shown here is derived from an EMBL/GenBank/DDBJ whole genome shotgun (WGS) entry which is preliminary data.</text>
</comment>